<evidence type="ECO:0000313" key="2">
    <source>
        <dbReference type="Proteomes" id="UP000515297"/>
    </source>
</evidence>
<dbReference type="AlphaFoldDB" id="A0A7G6W1E9"/>
<geneLocation type="plasmid" evidence="1 2">
    <name>plas2</name>
</geneLocation>
<reference evidence="1 2" key="1">
    <citation type="submission" date="2020-08" db="EMBL/GenBank/DDBJ databases">
        <authorList>
            <person name="Liu G."/>
            <person name="Sun C."/>
        </authorList>
    </citation>
    <scope>NUCLEOTIDE SEQUENCE [LARGE SCALE GENOMIC DNA]</scope>
    <source>
        <strain evidence="1 2">OT19</strain>
        <plasmid evidence="1 2">plas2</plasmid>
    </source>
</reference>
<protein>
    <submittedName>
        <fullName evidence="1">Uncharacterized protein</fullName>
    </submittedName>
</protein>
<dbReference type="Proteomes" id="UP000515297">
    <property type="component" value="Plasmid plas2"/>
</dbReference>
<sequence length="87" mass="9628">MQPIPEDFVLASRAVPKGSAPVLALRRSPVTGLVFEALTVRYDAERSRNHWRRLDGSSVCDDGYDVLAWREAPDLLAYRSPASASRA</sequence>
<dbReference type="EMBL" id="CP060054">
    <property type="protein sequence ID" value="QNE07814.1"/>
    <property type="molecule type" value="Genomic_DNA"/>
</dbReference>
<proteinExistence type="predicted"/>
<accession>A0A7G6W1E9</accession>
<organism evidence="1 2">
    <name type="scientific">Croceicoccus marinus</name>
    <dbReference type="NCBI Taxonomy" id="450378"/>
    <lineage>
        <taxon>Bacteria</taxon>
        <taxon>Pseudomonadati</taxon>
        <taxon>Pseudomonadota</taxon>
        <taxon>Alphaproteobacteria</taxon>
        <taxon>Sphingomonadales</taxon>
        <taxon>Erythrobacteraceae</taxon>
        <taxon>Croceicoccus</taxon>
    </lineage>
</organism>
<name>A0A7G6W1E9_9SPHN</name>
<evidence type="ECO:0000313" key="1">
    <source>
        <dbReference type="EMBL" id="QNE07814.1"/>
    </source>
</evidence>
<dbReference type="RefSeq" id="WP_185886241.1">
    <property type="nucleotide sequence ID" value="NZ_CP060054.1"/>
</dbReference>
<gene>
    <name evidence="1" type="ORF">H4O24_19940</name>
</gene>
<keyword evidence="1" id="KW-0614">Plasmid</keyword>